<dbReference type="SUPFAM" id="SSF56281">
    <property type="entry name" value="Metallo-hydrolase/oxidoreductase"/>
    <property type="match status" value="1"/>
</dbReference>
<comment type="caution">
    <text evidence="3">The sequence shown here is derived from an EMBL/GenBank/DDBJ whole genome shotgun (WGS) entry which is preliminary data.</text>
</comment>
<dbReference type="InterPro" id="IPR036866">
    <property type="entry name" value="RibonucZ/Hydroxyglut_hydro"/>
</dbReference>
<dbReference type="Gene3D" id="3.60.15.10">
    <property type="entry name" value="Ribonuclease Z/Hydroxyacylglutathione hydrolase-like"/>
    <property type="match status" value="1"/>
</dbReference>
<evidence type="ECO:0000313" key="3">
    <source>
        <dbReference type="EMBL" id="TDA38495.1"/>
    </source>
</evidence>
<reference evidence="2 4" key="2">
    <citation type="journal article" date="2019" name="Nat. Microbiol.">
        <title>Wide diversity of methane and short-chain alkane metabolisms in uncultured archaea.</title>
        <authorList>
            <person name="Borrel G."/>
            <person name="Adam P.S."/>
            <person name="McKay L.J."/>
            <person name="Chen L.X."/>
            <person name="Sierra-Garcia I.N."/>
            <person name="Sieber C.M."/>
            <person name="Letourneur Q."/>
            <person name="Ghozlane A."/>
            <person name="Andersen G.L."/>
            <person name="Li W.J."/>
            <person name="Hallam S.J."/>
            <person name="Muyzer G."/>
            <person name="de Oliveira V.M."/>
            <person name="Inskeep W.P."/>
            <person name="Banfield J.F."/>
            <person name="Gribaldo S."/>
        </authorList>
    </citation>
    <scope>NUCLEOTIDE SEQUENCE [LARGE SCALE GENOMIC DNA]</scope>
    <source>
        <strain evidence="2">Verst-YHS</strain>
    </source>
</reference>
<proteinExistence type="predicted"/>
<dbReference type="GO" id="GO:0016787">
    <property type="term" value="F:hydrolase activity"/>
    <property type="evidence" value="ECO:0007669"/>
    <property type="project" value="UniProtKB-KW"/>
</dbReference>
<gene>
    <name evidence="3" type="ORF">DSO09_04300</name>
    <name evidence="2" type="ORF">EF809_02145</name>
</gene>
<accession>A0A523BC60</accession>
<dbReference type="PANTHER" id="PTHR43546">
    <property type="entry name" value="UPF0173 METAL-DEPENDENT HYDROLASE MJ1163-RELATED"/>
    <property type="match status" value="1"/>
</dbReference>
<dbReference type="EMBL" id="QNVI01000051">
    <property type="protein sequence ID" value="TDA38495.1"/>
    <property type="molecule type" value="Genomic_DNA"/>
</dbReference>
<sequence>MSEIIVKWLGHASFQIKTDNKIIYIDPYEGEYEEKADIVLVTHSHYDHCDTSKIKKIIKKETVIIAPEECARKINAKSIKPGEKITINGITIQAVHAYNIRRFRSPGVPFHPKGFGVGYLITIGDKTIYHAGDTDFIPEMKELKNITLALLPSGGTYTMDNPEAAEATITINPKIVIPMHRWDTNPEEFKKKVEEKSSIKVVILNPGEIYKLE</sequence>
<evidence type="ECO:0000313" key="2">
    <source>
        <dbReference type="EMBL" id="RZN56809.1"/>
    </source>
</evidence>
<dbReference type="Pfam" id="PF13483">
    <property type="entry name" value="Lactamase_B_3"/>
    <property type="match status" value="1"/>
</dbReference>
<dbReference type="InterPro" id="IPR001279">
    <property type="entry name" value="Metallo-B-lactamas"/>
</dbReference>
<dbReference type="Proteomes" id="UP000316080">
    <property type="component" value="Unassembled WGS sequence"/>
</dbReference>
<evidence type="ECO:0000313" key="5">
    <source>
        <dbReference type="Proteomes" id="UP000317265"/>
    </source>
</evidence>
<feature type="domain" description="Metallo-beta-lactamase" evidence="1">
    <location>
        <begin position="10"/>
        <end position="180"/>
    </location>
</feature>
<protein>
    <submittedName>
        <fullName evidence="3">MBL fold metallo-hydrolase</fullName>
    </submittedName>
</protein>
<keyword evidence="3" id="KW-0378">Hydrolase</keyword>
<dbReference type="SMART" id="SM00849">
    <property type="entry name" value="Lactamase_B"/>
    <property type="match status" value="1"/>
</dbReference>
<organism evidence="3 5">
    <name type="scientific">Thermoproteota archaeon</name>
    <dbReference type="NCBI Taxonomy" id="2056631"/>
    <lineage>
        <taxon>Archaea</taxon>
        <taxon>Thermoproteota</taxon>
    </lineage>
</organism>
<dbReference type="InterPro" id="IPR050114">
    <property type="entry name" value="UPF0173_UPF0282_UlaG_hydrolase"/>
</dbReference>
<dbReference type="PANTHER" id="PTHR43546:SF8">
    <property type="entry name" value="METALLO-BETA-LACTAMASE DOMAIN-CONTAINING PROTEIN"/>
    <property type="match status" value="1"/>
</dbReference>
<reference evidence="3 5" key="1">
    <citation type="journal article" date="2019" name="Nat. Microbiol.">
        <title>Expanding anaerobic alkane metabolism in the domain of Archaea.</title>
        <authorList>
            <person name="Wang Y."/>
            <person name="Wegener G."/>
            <person name="Hou J."/>
            <person name="Wang F."/>
            <person name="Xiao X."/>
        </authorList>
    </citation>
    <scope>NUCLEOTIDE SEQUENCE [LARGE SCALE GENOMIC DNA]</scope>
    <source>
        <strain evidence="3">WYZ-LMO11</strain>
    </source>
</reference>
<dbReference type="Proteomes" id="UP000317265">
    <property type="component" value="Unassembled WGS sequence"/>
</dbReference>
<name>A0A523BC60_9CREN</name>
<evidence type="ECO:0000313" key="4">
    <source>
        <dbReference type="Proteomes" id="UP000316080"/>
    </source>
</evidence>
<dbReference type="EMBL" id="RXIH01000017">
    <property type="protein sequence ID" value="RZN56809.1"/>
    <property type="molecule type" value="Genomic_DNA"/>
</dbReference>
<evidence type="ECO:0000259" key="1">
    <source>
        <dbReference type="SMART" id="SM00849"/>
    </source>
</evidence>
<dbReference type="AlphaFoldDB" id="A0A523BC60"/>